<keyword evidence="6 8" id="KW-0472">Membrane</keyword>
<evidence type="ECO:0000256" key="3">
    <source>
        <dbReference type="ARBA" id="ARBA00022452"/>
    </source>
</evidence>
<evidence type="ECO:0000259" key="12">
    <source>
        <dbReference type="Pfam" id="PF07715"/>
    </source>
</evidence>
<reference evidence="13 14" key="1">
    <citation type="submission" date="2018-09" db="EMBL/GenBank/DDBJ databases">
        <title>Arachidicoccus sp. nov., a bacterium isolated from soil.</title>
        <authorList>
            <person name="Weon H.-Y."/>
            <person name="Kwon S.-W."/>
            <person name="Lee S.A."/>
        </authorList>
    </citation>
    <scope>NUCLEOTIDE SEQUENCE [LARGE SCALE GENOMIC DNA]</scope>
    <source>
        <strain evidence="13 14">KIS59-12</strain>
    </source>
</reference>
<comment type="subcellular location">
    <subcellularLocation>
        <location evidence="1 8">Cell outer membrane</location>
        <topology evidence="1 8">Multi-pass membrane protein</topology>
    </subcellularLocation>
</comment>
<dbReference type="EMBL" id="CP032489">
    <property type="protein sequence ID" value="AYD48437.1"/>
    <property type="molecule type" value="Genomic_DNA"/>
</dbReference>
<feature type="transmembrane region" description="Helical" evidence="10">
    <location>
        <begin position="24"/>
        <end position="42"/>
    </location>
</feature>
<dbReference type="Proteomes" id="UP000266118">
    <property type="component" value="Chromosome"/>
</dbReference>
<dbReference type="Pfam" id="PF00593">
    <property type="entry name" value="TonB_dep_Rec_b-barrel"/>
    <property type="match status" value="1"/>
</dbReference>
<dbReference type="SUPFAM" id="SSF56935">
    <property type="entry name" value="Porins"/>
    <property type="match status" value="1"/>
</dbReference>
<dbReference type="InterPro" id="IPR037066">
    <property type="entry name" value="Plug_dom_sf"/>
</dbReference>
<organism evidence="13 14">
    <name type="scientific">Arachidicoccus soli</name>
    <dbReference type="NCBI Taxonomy" id="2341117"/>
    <lineage>
        <taxon>Bacteria</taxon>
        <taxon>Pseudomonadati</taxon>
        <taxon>Bacteroidota</taxon>
        <taxon>Chitinophagia</taxon>
        <taxon>Chitinophagales</taxon>
        <taxon>Chitinophagaceae</taxon>
        <taxon>Arachidicoccus</taxon>
    </lineage>
</organism>
<evidence type="ECO:0000256" key="10">
    <source>
        <dbReference type="SAM" id="Phobius"/>
    </source>
</evidence>
<gene>
    <name evidence="13" type="ORF">D6B99_12985</name>
</gene>
<protein>
    <submittedName>
        <fullName evidence="13">SusC/RagA family TonB-linked outer membrane protein</fullName>
    </submittedName>
</protein>
<evidence type="ECO:0000256" key="1">
    <source>
        <dbReference type="ARBA" id="ARBA00004571"/>
    </source>
</evidence>
<dbReference type="InterPro" id="IPR036942">
    <property type="entry name" value="Beta-barrel_TonB_sf"/>
</dbReference>
<dbReference type="Gene3D" id="2.40.170.20">
    <property type="entry name" value="TonB-dependent receptor, beta-barrel domain"/>
    <property type="match status" value="1"/>
</dbReference>
<keyword evidence="10" id="KW-1133">Transmembrane helix</keyword>
<dbReference type="InterPro" id="IPR039426">
    <property type="entry name" value="TonB-dep_rcpt-like"/>
</dbReference>
<keyword evidence="4 8" id="KW-0812">Transmembrane</keyword>
<feature type="domain" description="TonB-dependent receptor plug" evidence="12">
    <location>
        <begin position="100"/>
        <end position="199"/>
    </location>
</feature>
<keyword evidence="2 8" id="KW-0813">Transport</keyword>
<accession>A0A386HR46</accession>
<dbReference type="InterPro" id="IPR023996">
    <property type="entry name" value="TonB-dep_OMP_SusC/RagA"/>
</dbReference>
<dbReference type="Gene3D" id="2.170.130.10">
    <property type="entry name" value="TonB-dependent receptor, plug domain"/>
    <property type="match status" value="1"/>
</dbReference>
<evidence type="ECO:0000256" key="8">
    <source>
        <dbReference type="PROSITE-ProRule" id="PRU01360"/>
    </source>
</evidence>
<evidence type="ECO:0000256" key="2">
    <source>
        <dbReference type="ARBA" id="ARBA00022448"/>
    </source>
</evidence>
<dbReference type="InterPro" id="IPR012910">
    <property type="entry name" value="Plug_dom"/>
</dbReference>
<evidence type="ECO:0000259" key="11">
    <source>
        <dbReference type="Pfam" id="PF00593"/>
    </source>
</evidence>
<dbReference type="OrthoDB" id="9768177at2"/>
<evidence type="ECO:0000313" key="13">
    <source>
        <dbReference type="EMBL" id="AYD48437.1"/>
    </source>
</evidence>
<proteinExistence type="inferred from homology"/>
<dbReference type="NCBIfam" id="TIGR04056">
    <property type="entry name" value="OMP_RagA_SusC"/>
    <property type="match status" value="1"/>
</dbReference>
<dbReference type="PROSITE" id="PS52016">
    <property type="entry name" value="TONB_DEPENDENT_REC_3"/>
    <property type="match status" value="1"/>
</dbReference>
<keyword evidence="3 8" id="KW-1134">Transmembrane beta strand</keyword>
<feature type="domain" description="TonB-dependent receptor-like beta-barrel" evidence="11">
    <location>
        <begin position="382"/>
        <end position="943"/>
    </location>
</feature>
<keyword evidence="5 9" id="KW-0798">TonB box</keyword>
<dbReference type="KEGG" id="ark:D6B99_12985"/>
<dbReference type="AlphaFoldDB" id="A0A386HR46"/>
<dbReference type="InterPro" id="IPR000531">
    <property type="entry name" value="Beta-barrel_TonB"/>
</dbReference>
<keyword evidence="14" id="KW-1185">Reference proteome</keyword>
<evidence type="ECO:0000256" key="7">
    <source>
        <dbReference type="ARBA" id="ARBA00023237"/>
    </source>
</evidence>
<sequence>MLINRQVNEYNMLSILKTKSRKGILQLGLVISFVLFLNISVFSQVTNYKRVDTAISKIDSAALQKEDFLSTKDSAEIQQELGNTTYLKNRFFIGDRNIQQQDNVAAVSTIYAKDVSTTPVRDITNVMAGRISGLYTLQTSGQTGADAASFLLRGQSPLFVIDGVVRSFTDFNPNDIKSITILKGALASAMYGIRSSNGVISIETKDKGERNFELHFSAQGGISSPTVTPKILNAYDYAKLYDKAQLNDNPSATPKYTDSLLNAYQNGTNDPFLSPNVNWYNVVKKYVNIQHYNIDMSGYGKSYHYFASLENFNQGGNFVTSPINTYNTNNKFNRYNIRLNASVDFNKDISLDIRLFGSIANSAEPGSSIQSIMSSIYSTPPLAYPVFNPDGSLGGSTIFTNNIDGQTLHSGYLLENSRTVTTDVKLKYKLDDLLKGLWASGLVSINNQYHETINREKSFAIYQYSPPQGGNPASYLKIGSDGTVGNGSYTLNSQYTTSYYNIQMGLDRGWAKSKLHILGAYNVENDVATLNQLNEIYRTASITANYSYDDKYIAELSSAYSGLNYYPPGHRYAFLPSIGLGWIISKESFFNANTVNFLKLRASIGQTANGNPGYFSYIQNYIINGSGTNIGATSTNVTTAYENGIANPNITWEKAWKGDVGLEMAMFDSKFSSNIDYYYNRYYDQLITPPEQSGIFGNTYPQINVGKTRYSGLELALGYNNNDHKVQYSINGNVSIAANKVLYADDPRYPYSWMYHSGIPSGTMFGYQAIGFYQTGDDFQNIPHIDGYTPQAGDIKYKDLNGDGVINFLDEKPLGTTAPLITYGLNGRISYKGFDINVLFQGVQNSNLYINPTSPLIQEFQNGNGIVQAIHLDSWTPQTASTAIYPRLTIGGNSNNTAASSFWMKNGSYVRLKNVEVGYSVPQRWLNHAKFRQIRIFVNAYNLVTWAHLSAWNLDPETGVNSYFADPRVINAGISLKL</sequence>
<dbReference type="GO" id="GO:0009279">
    <property type="term" value="C:cell outer membrane"/>
    <property type="evidence" value="ECO:0007669"/>
    <property type="project" value="UniProtKB-SubCell"/>
</dbReference>
<evidence type="ECO:0000256" key="4">
    <source>
        <dbReference type="ARBA" id="ARBA00022692"/>
    </source>
</evidence>
<name>A0A386HR46_9BACT</name>
<evidence type="ECO:0000313" key="14">
    <source>
        <dbReference type="Proteomes" id="UP000266118"/>
    </source>
</evidence>
<evidence type="ECO:0000256" key="5">
    <source>
        <dbReference type="ARBA" id="ARBA00023077"/>
    </source>
</evidence>
<keyword evidence="7 8" id="KW-0998">Cell outer membrane</keyword>
<evidence type="ECO:0000256" key="6">
    <source>
        <dbReference type="ARBA" id="ARBA00023136"/>
    </source>
</evidence>
<comment type="similarity">
    <text evidence="8 9">Belongs to the TonB-dependent receptor family.</text>
</comment>
<dbReference type="RefSeq" id="WP_119989179.1">
    <property type="nucleotide sequence ID" value="NZ_CP032489.1"/>
</dbReference>
<dbReference type="Pfam" id="PF07715">
    <property type="entry name" value="Plug"/>
    <property type="match status" value="1"/>
</dbReference>
<evidence type="ECO:0000256" key="9">
    <source>
        <dbReference type="RuleBase" id="RU003357"/>
    </source>
</evidence>